<evidence type="ECO:0000313" key="5">
    <source>
        <dbReference type="EMBL" id="MBB6645311.1"/>
    </source>
</evidence>
<proteinExistence type="predicted"/>
<sequence length="284" mass="30527">MSGIGFLDRLRQPQYTGENRCTPCTVVNAGIAVVAALGVGAAVTPAGPEVAVLLAGGALSAFAGVIYLRGYLVPGTPWLTERYFPDWLLRRFEHGDGPVDTRAADEDTAAGAEAAPEVDVEGILLEAGAVTECDDVDDLCLADGFRTAWRDAVEQVRSAEESRAEIARVLDADPDRLSVEEYEEAFLARLDGRRVGLWESRAAFLADVAAANVLRERYEGWASLDGSSRVQVLSGLRLFIERCPSCDGPVTIDQSVVESCCRSLDVLAVTCQDCGARLFEIEEP</sequence>
<keyword evidence="1" id="KW-1133">Transmembrane helix</keyword>
<evidence type="ECO:0000313" key="6">
    <source>
        <dbReference type="Proteomes" id="UP000546257"/>
    </source>
</evidence>
<name>A0A7J9SJW8_9EURY</name>
<dbReference type="RefSeq" id="WP_185191673.1">
    <property type="nucleotide sequence ID" value="NZ_JACKXD010000001.1"/>
</dbReference>
<dbReference type="InterPro" id="IPR058674">
    <property type="entry name" value="DUF8054_N"/>
</dbReference>
<evidence type="ECO:0000259" key="4">
    <source>
        <dbReference type="Pfam" id="PF26238"/>
    </source>
</evidence>
<keyword evidence="1" id="KW-0472">Membrane</keyword>
<accession>A0A7J9SJW8</accession>
<dbReference type="InterPro" id="IPR058675">
    <property type="entry name" value="DUF8054_C"/>
</dbReference>
<evidence type="ECO:0000256" key="1">
    <source>
        <dbReference type="SAM" id="Phobius"/>
    </source>
</evidence>
<evidence type="ECO:0000259" key="2">
    <source>
        <dbReference type="Pfam" id="PF26236"/>
    </source>
</evidence>
<organism evidence="5 6">
    <name type="scientific">Halobellus ruber</name>
    <dbReference type="NCBI Taxonomy" id="2761102"/>
    <lineage>
        <taxon>Archaea</taxon>
        <taxon>Methanobacteriati</taxon>
        <taxon>Methanobacteriota</taxon>
        <taxon>Stenosarchaea group</taxon>
        <taxon>Halobacteria</taxon>
        <taxon>Halobacteriales</taxon>
        <taxon>Haloferacaceae</taxon>
        <taxon>Halobellus</taxon>
    </lineage>
</organism>
<dbReference type="Pfam" id="PF26238">
    <property type="entry name" value="DUF8054_M"/>
    <property type="match status" value="1"/>
</dbReference>
<gene>
    <name evidence="5" type="ORF">H5V44_03195</name>
</gene>
<keyword evidence="6" id="KW-1185">Reference proteome</keyword>
<dbReference type="Proteomes" id="UP000546257">
    <property type="component" value="Unassembled WGS sequence"/>
</dbReference>
<evidence type="ECO:0000259" key="3">
    <source>
        <dbReference type="Pfam" id="PF26237"/>
    </source>
</evidence>
<feature type="domain" description="DUF8054" evidence="2">
    <location>
        <begin position="7"/>
        <end position="94"/>
    </location>
</feature>
<dbReference type="InterPro" id="IPR058775">
    <property type="entry name" value="DUF8054_M"/>
</dbReference>
<comment type="caution">
    <text evidence="5">The sequence shown here is derived from an EMBL/GenBank/DDBJ whole genome shotgun (WGS) entry which is preliminary data.</text>
</comment>
<keyword evidence="1" id="KW-0812">Transmembrane</keyword>
<feature type="transmembrane region" description="Helical" evidence="1">
    <location>
        <begin position="21"/>
        <end position="44"/>
    </location>
</feature>
<dbReference type="Pfam" id="PF26236">
    <property type="entry name" value="DUF8054_N"/>
    <property type="match status" value="1"/>
</dbReference>
<reference evidence="5 6" key="1">
    <citation type="submission" date="2020-08" db="EMBL/GenBank/DDBJ databases">
        <authorList>
            <person name="Seo M.-J."/>
        </authorList>
    </citation>
    <scope>NUCLEOTIDE SEQUENCE [LARGE SCALE GENOMIC DNA]</scope>
    <source>
        <strain evidence="5 6">MBLA0160</strain>
    </source>
</reference>
<dbReference type="AlphaFoldDB" id="A0A7J9SJW8"/>
<dbReference type="EMBL" id="JACKXD010000001">
    <property type="protein sequence ID" value="MBB6645311.1"/>
    <property type="molecule type" value="Genomic_DNA"/>
</dbReference>
<dbReference type="Pfam" id="PF26237">
    <property type="entry name" value="DUF8054_C"/>
    <property type="match status" value="1"/>
</dbReference>
<feature type="domain" description="DUF8054" evidence="4">
    <location>
        <begin position="119"/>
        <end position="238"/>
    </location>
</feature>
<feature type="domain" description="DUF8054" evidence="3">
    <location>
        <begin position="241"/>
        <end position="280"/>
    </location>
</feature>
<feature type="transmembrane region" description="Helical" evidence="1">
    <location>
        <begin position="50"/>
        <end position="72"/>
    </location>
</feature>
<protein>
    <submittedName>
        <fullName evidence="5">Uncharacterized protein</fullName>
    </submittedName>
</protein>